<dbReference type="Proteomes" id="UP000886523">
    <property type="component" value="Unassembled WGS sequence"/>
</dbReference>
<dbReference type="Pfam" id="PF00347">
    <property type="entry name" value="Ribosomal_L6"/>
    <property type="match status" value="1"/>
</dbReference>
<dbReference type="EMBL" id="MU128933">
    <property type="protein sequence ID" value="KAF9517173.1"/>
    <property type="molecule type" value="Genomic_DNA"/>
</dbReference>
<dbReference type="GO" id="GO:0003735">
    <property type="term" value="F:structural constituent of ribosome"/>
    <property type="evidence" value="ECO:0007669"/>
    <property type="project" value="InterPro"/>
</dbReference>
<name>A0A9P6B3S4_9AGAM</name>
<dbReference type="Gene3D" id="3.90.930.12">
    <property type="entry name" value="Ribosomal protein L6, alpha-beta domain"/>
    <property type="match status" value="2"/>
</dbReference>
<comment type="similarity">
    <text evidence="1 4">Belongs to the universal ribosomal protein uL6 family.</text>
</comment>
<keyword evidence="2 4" id="KW-0689">Ribosomal protein</keyword>
<protein>
    <recommendedName>
        <fullName evidence="5">Large ribosomal subunit protein uL6 alpha-beta domain-containing protein</fullName>
    </recommendedName>
</protein>
<dbReference type="PRINTS" id="PR00059">
    <property type="entry name" value="RIBOSOMALL6"/>
</dbReference>
<accession>A0A9P6B3S4</accession>
<dbReference type="OrthoDB" id="540873at2759"/>
<reference evidence="6" key="1">
    <citation type="journal article" date="2020" name="Nat. Commun.">
        <title>Large-scale genome sequencing of mycorrhizal fungi provides insights into the early evolution of symbiotic traits.</title>
        <authorList>
            <person name="Miyauchi S."/>
            <person name="Kiss E."/>
            <person name="Kuo A."/>
            <person name="Drula E."/>
            <person name="Kohler A."/>
            <person name="Sanchez-Garcia M."/>
            <person name="Morin E."/>
            <person name="Andreopoulos B."/>
            <person name="Barry K.W."/>
            <person name="Bonito G."/>
            <person name="Buee M."/>
            <person name="Carver A."/>
            <person name="Chen C."/>
            <person name="Cichocki N."/>
            <person name="Clum A."/>
            <person name="Culley D."/>
            <person name="Crous P.W."/>
            <person name="Fauchery L."/>
            <person name="Girlanda M."/>
            <person name="Hayes R.D."/>
            <person name="Keri Z."/>
            <person name="LaButti K."/>
            <person name="Lipzen A."/>
            <person name="Lombard V."/>
            <person name="Magnuson J."/>
            <person name="Maillard F."/>
            <person name="Murat C."/>
            <person name="Nolan M."/>
            <person name="Ohm R.A."/>
            <person name="Pangilinan J."/>
            <person name="Pereira M.F."/>
            <person name="Perotto S."/>
            <person name="Peter M."/>
            <person name="Pfister S."/>
            <person name="Riley R."/>
            <person name="Sitrit Y."/>
            <person name="Stielow J.B."/>
            <person name="Szollosi G."/>
            <person name="Zifcakova L."/>
            <person name="Stursova M."/>
            <person name="Spatafora J.W."/>
            <person name="Tedersoo L."/>
            <person name="Vaario L.M."/>
            <person name="Yamada A."/>
            <person name="Yan M."/>
            <person name="Wang P."/>
            <person name="Xu J."/>
            <person name="Bruns T."/>
            <person name="Baldrian P."/>
            <person name="Vilgalys R."/>
            <person name="Dunand C."/>
            <person name="Henrissat B."/>
            <person name="Grigoriev I.V."/>
            <person name="Hibbett D."/>
            <person name="Nagy L.G."/>
            <person name="Martin F.M."/>
        </authorList>
    </citation>
    <scope>NUCLEOTIDE SEQUENCE</scope>
    <source>
        <strain evidence="6">UP504</strain>
    </source>
</reference>
<proteinExistence type="inferred from homology"/>
<dbReference type="InterPro" id="IPR002358">
    <property type="entry name" value="Ribosomal_uL6_CS"/>
</dbReference>
<dbReference type="SUPFAM" id="SSF56053">
    <property type="entry name" value="Ribosomal protein L6"/>
    <property type="match status" value="2"/>
</dbReference>
<feature type="domain" description="Large ribosomal subunit protein uL6 alpha-beta" evidence="5">
    <location>
        <begin position="144"/>
        <end position="206"/>
    </location>
</feature>
<comment type="caution">
    <text evidence="6">The sequence shown here is derived from an EMBL/GenBank/DDBJ whole genome shotgun (WGS) entry which is preliminary data.</text>
</comment>
<dbReference type="GO" id="GO:0006412">
    <property type="term" value="P:translation"/>
    <property type="evidence" value="ECO:0007669"/>
    <property type="project" value="InterPro"/>
</dbReference>
<dbReference type="PROSITE" id="PS00525">
    <property type="entry name" value="RIBOSOMAL_L6_1"/>
    <property type="match status" value="1"/>
</dbReference>
<dbReference type="PANTHER" id="PTHR11655">
    <property type="entry name" value="60S/50S RIBOSOMAL PROTEIN L6/L9"/>
    <property type="match status" value="1"/>
</dbReference>
<gene>
    <name evidence="6" type="ORF">BS47DRAFT_1380541</name>
</gene>
<organism evidence="6 7">
    <name type="scientific">Hydnum rufescens UP504</name>
    <dbReference type="NCBI Taxonomy" id="1448309"/>
    <lineage>
        <taxon>Eukaryota</taxon>
        <taxon>Fungi</taxon>
        <taxon>Dikarya</taxon>
        <taxon>Basidiomycota</taxon>
        <taxon>Agaricomycotina</taxon>
        <taxon>Agaricomycetes</taxon>
        <taxon>Cantharellales</taxon>
        <taxon>Hydnaceae</taxon>
        <taxon>Hydnum</taxon>
    </lineage>
</organism>
<dbReference type="InterPro" id="IPR036789">
    <property type="entry name" value="Ribosomal_uL6-like_a/b-dom_sf"/>
</dbReference>
<dbReference type="PANTHER" id="PTHR11655:SF14">
    <property type="entry name" value="LARGE RIBOSOMAL SUBUNIT PROTEIN UL6M"/>
    <property type="match status" value="1"/>
</dbReference>
<dbReference type="InterPro" id="IPR000702">
    <property type="entry name" value="Ribosomal_uL6-like"/>
</dbReference>
<dbReference type="InterPro" id="IPR019906">
    <property type="entry name" value="Ribosomal_uL6_bac-type"/>
</dbReference>
<keyword evidence="3 4" id="KW-0687">Ribonucleoprotein</keyword>
<evidence type="ECO:0000256" key="4">
    <source>
        <dbReference type="RuleBase" id="RU003869"/>
    </source>
</evidence>
<sequence length="221" mass="23417">MQASRFNRLFSSSTRRASHVGSAPIPCPSSVTVSPAAGLLTITGPKGSQQIPLASFVRLAIQSPSSSAPSTSSTPASSQAIVVSVENPNLKIQRAAWGLSRVLIANAITGLTEGFALSLKLVGVGFRAAVEEDPLADPNGLNSGQRLNMKLNYAHNVIVPIPRGIIATTPQPTKIVLRGTDKQQVGQFAANIRSWRKPEPYKGKGIFVGNETIKLKDVKKK</sequence>
<evidence type="ECO:0000256" key="3">
    <source>
        <dbReference type="ARBA" id="ARBA00023274"/>
    </source>
</evidence>
<dbReference type="InterPro" id="IPR020040">
    <property type="entry name" value="Ribosomal_uL6_a/b-dom"/>
</dbReference>
<dbReference type="AlphaFoldDB" id="A0A9P6B3S4"/>
<dbReference type="GO" id="GO:0019843">
    <property type="term" value="F:rRNA binding"/>
    <property type="evidence" value="ECO:0007669"/>
    <property type="project" value="InterPro"/>
</dbReference>
<evidence type="ECO:0000313" key="7">
    <source>
        <dbReference type="Proteomes" id="UP000886523"/>
    </source>
</evidence>
<dbReference type="GO" id="GO:0005762">
    <property type="term" value="C:mitochondrial large ribosomal subunit"/>
    <property type="evidence" value="ECO:0007669"/>
    <property type="project" value="TreeGrafter"/>
</dbReference>
<evidence type="ECO:0000256" key="2">
    <source>
        <dbReference type="ARBA" id="ARBA00022980"/>
    </source>
</evidence>
<keyword evidence="7" id="KW-1185">Reference proteome</keyword>
<evidence type="ECO:0000313" key="6">
    <source>
        <dbReference type="EMBL" id="KAF9517173.1"/>
    </source>
</evidence>
<evidence type="ECO:0000256" key="1">
    <source>
        <dbReference type="ARBA" id="ARBA00009356"/>
    </source>
</evidence>
<evidence type="ECO:0000259" key="5">
    <source>
        <dbReference type="Pfam" id="PF00347"/>
    </source>
</evidence>